<keyword evidence="3" id="KW-1185">Reference proteome</keyword>
<dbReference type="RefSeq" id="WP_169224331.1">
    <property type="nucleotide sequence ID" value="NZ_JABBGC010000001.1"/>
</dbReference>
<comment type="caution">
    <text evidence="2">The sequence shown here is derived from an EMBL/GenBank/DDBJ whole genome shotgun (WGS) entry which is preliminary data.</text>
</comment>
<dbReference type="Pfam" id="PF04230">
    <property type="entry name" value="PS_pyruv_trans"/>
    <property type="match status" value="1"/>
</dbReference>
<protein>
    <submittedName>
        <fullName evidence="2">Polysaccharide pyruvyl transferase family protein</fullName>
    </submittedName>
</protein>
<gene>
    <name evidence="2" type="ORF">HHL17_08620</name>
</gene>
<dbReference type="Proteomes" id="UP000583266">
    <property type="component" value="Unassembled WGS sequence"/>
</dbReference>
<feature type="domain" description="Polysaccharide pyruvyl transferase" evidence="1">
    <location>
        <begin position="100"/>
        <end position="209"/>
    </location>
</feature>
<accession>A0A848GHR5</accession>
<proteinExistence type="predicted"/>
<evidence type="ECO:0000313" key="2">
    <source>
        <dbReference type="EMBL" id="NML37261.1"/>
    </source>
</evidence>
<dbReference type="GO" id="GO:0016740">
    <property type="term" value="F:transferase activity"/>
    <property type="evidence" value="ECO:0007669"/>
    <property type="project" value="UniProtKB-KW"/>
</dbReference>
<organism evidence="2 3">
    <name type="scientific">Chitinophaga fulva</name>
    <dbReference type="NCBI Taxonomy" id="2728842"/>
    <lineage>
        <taxon>Bacteria</taxon>
        <taxon>Pseudomonadati</taxon>
        <taxon>Bacteroidota</taxon>
        <taxon>Chitinophagia</taxon>
        <taxon>Chitinophagales</taxon>
        <taxon>Chitinophagaceae</taxon>
        <taxon>Chitinophaga</taxon>
    </lineage>
</organism>
<dbReference type="EMBL" id="JABBGC010000001">
    <property type="protein sequence ID" value="NML37261.1"/>
    <property type="molecule type" value="Genomic_DNA"/>
</dbReference>
<keyword evidence="2" id="KW-0808">Transferase</keyword>
<evidence type="ECO:0000313" key="3">
    <source>
        <dbReference type="Proteomes" id="UP000583266"/>
    </source>
</evidence>
<reference evidence="2 3" key="1">
    <citation type="submission" date="2020-04" db="EMBL/GenBank/DDBJ databases">
        <title>Chitinophaga sp. G-6-1-13 sp. nov., isolated from soil.</title>
        <authorList>
            <person name="Dahal R.H."/>
            <person name="Chaudhary D.K."/>
        </authorList>
    </citation>
    <scope>NUCLEOTIDE SEQUENCE [LARGE SCALE GENOMIC DNA]</scope>
    <source>
        <strain evidence="2 3">G-6-1-13</strain>
    </source>
</reference>
<name>A0A848GHR5_9BACT</name>
<evidence type="ECO:0000259" key="1">
    <source>
        <dbReference type="Pfam" id="PF04230"/>
    </source>
</evidence>
<sequence length="288" mass="32708">MERIKEIAYYFLVKLPGILRGRVRGNLIFVHWGRGLNNFGDCLSPDILKHFGLTPVYCQQVKSDMILAGSLLQWVPENYTGIILGTGAADVPLNFPAARVLGVRGKLTWNNFRSKNTDHVLYGDTGLIMSYIFPETVRKKYRMGVVPHFIDYGHRYMKMWKERFGKDVLFIHPLGSPRQIISRIKSCESIVASSLHGLVIADSFDIPSLRFVIRETMPLGTVDPDYKYKDYYSALGLEHVCVEVNGGEDIEDLIGRATTKTHAVVPIKRALYDTLKETCEYFKLKSVV</sequence>
<dbReference type="AlphaFoldDB" id="A0A848GHR5"/>
<dbReference type="InterPro" id="IPR007345">
    <property type="entry name" value="Polysacch_pyruvyl_Trfase"/>
</dbReference>